<organism evidence="2 3">
    <name type="scientific">Anaeroplasma bactoclasticum</name>
    <dbReference type="NCBI Taxonomy" id="2088"/>
    <lineage>
        <taxon>Bacteria</taxon>
        <taxon>Bacillati</taxon>
        <taxon>Mycoplasmatota</taxon>
        <taxon>Mollicutes</taxon>
        <taxon>Anaeroplasmatales</taxon>
        <taxon>Anaeroplasmataceae</taxon>
        <taxon>Anaeroplasma</taxon>
    </lineage>
</organism>
<evidence type="ECO:0000256" key="1">
    <source>
        <dbReference type="SAM" id="Phobius"/>
    </source>
</evidence>
<name>A0A397RQU4_9MOLU</name>
<dbReference type="Proteomes" id="UP000266506">
    <property type="component" value="Unassembled WGS sequence"/>
</dbReference>
<keyword evidence="1" id="KW-0812">Transmembrane</keyword>
<accession>A0A397RQU4</accession>
<evidence type="ECO:0000313" key="3">
    <source>
        <dbReference type="Proteomes" id="UP000266506"/>
    </source>
</evidence>
<sequence>MAISIILFSLMLFSLASFLILFPLGLYQYTIIPFVIFCILLLLFRMWFYHRCRKYIDLNKNIISIENFIQGNEKNEGYIRFNSENNSYSCVCNDSIIRFNLKGFILKKSFIRAFIVRQIRYKAVSNKLKIAKLFSLKLKCNFKYNKLYLIINNHTYLILMNGISINTIISSEISKSKFAALYSSLRTFLAGNVIIDINEKIYLDYYKVYSRF</sequence>
<keyword evidence="1" id="KW-1133">Transmembrane helix</keyword>
<keyword evidence="1" id="KW-0472">Membrane</keyword>
<feature type="transmembrane region" description="Helical" evidence="1">
    <location>
        <begin position="26"/>
        <end position="44"/>
    </location>
</feature>
<dbReference type="AlphaFoldDB" id="A0A397RQU4"/>
<keyword evidence="3" id="KW-1185">Reference proteome</keyword>
<dbReference type="EMBL" id="QXEV01000021">
    <property type="protein sequence ID" value="RIA73957.1"/>
    <property type="molecule type" value="Genomic_DNA"/>
</dbReference>
<comment type="caution">
    <text evidence="2">The sequence shown here is derived from an EMBL/GenBank/DDBJ whole genome shotgun (WGS) entry which is preliminary data.</text>
</comment>
<proteinExistence type="predicted"/>
<dbReference type="InParanoid" id="A0A397RQU4"/>
<gene>
    <name evidence="2" type="ORF">EI71_01538</name>
</gene>
<protein>
    <submittedName>
        <fullName evidence="2">Uncharacterized protein</fullName>
    </submittedName>
</protein>
<reference evidence="2 3" key="1">
    <citation type="submission" date="2018-08" db="EMBL/GenBank/DDBJ databases">
        <title>Genomic Encyclopedia of Archaeal and Bacterial Type Strains, Phase II (KMG-II): from individual species to whole genera.</title>
        <authorList>
            <person name="Goeker M."/>
        </authorList>
    </citation>
    <scope>NUCLEOTIDE SEQUENCE [LARGE SCALE GENOMIC DNA]</scope>
    <source>
        <strain evidence="2 3">ATCC 27112</strain>
    </source>
</reference>
<evidence type="ECO:0000313" key="2">
    <source>
        <dbReference type="EMBL" id="RIA73957.1"/>
    </source>
</evidence>